<dbReference type="EMBL" id="DXHX01000074">
    <property type="protein sequence ID" value="HIV74438.1"/>
    <property type="molecule type" value="Genomic_DNA"/>
</dbReference>
<dbReference type="InterPro" id="IPR016181">
    <property type="entry name" value="Acyl_CoA_acyltransferase"/>
</dbReference>
<dbReference type="EC" id="2.3.1.-" evidence="2"/>
<dbReference type="InterPro" id="IPR000182">
    <property type="entry name" value="GNAT_dom"/>
</dbReference>
<dbReference type="CDD" id="cd04301">
    <property type="entry name" value="NAT_SF"/>
    <property type="match status" value="1"/>
</dbReference>
<keyword evidence="2" id="KW-0012">Acyltransferase</keyword>
<dbReference type="Pfam" id="PF13302">
    <property type="entry name" value="Acetyltransf_3"/>
    <property type="match status" value="1"/>
</dbReference>
<accession>A0A9D1PN66</accession>
<reference evidence="2" key="2">
    <citation type="submission" date="2021-04" db="EMBL/GenBank/DDBJ databases">
        <authorList>
            <person name="Gilroy R."/>
        </authorList>
    </citation>
    <scope>NUCLEOTIDE SEQUENCE</scope>
    <source>
        <strain evidence="2">CHK169-2315</strain>
    </source>
</reference>
<proteinExistence type="predicted"/>
<dbReference type="AlphaFoldDB" id="A0A9D1PN66"/>
<evidence type="ECO:0000313" key="3">
    <source>
        <dbReference type="Proteomes" id="UP000823937"/>
    </source>
</evidence>
<feature type="domain" description="N-acetyltransferase" evidence="1">
    <location>
        <begin position="5"/>
        <end position="165"/>
    </location>
</feature>
<evidence type="ECO:0000259" key="1">
    <source>
        <dbReference type="PROSITE" id="PS51186"/>
    </source>
</evidence>
<gene>
    <name evidence="2" type="ORF">H9895_05070</name>
</gene>
<dbReference type="PANTHER" id="PTHR43415:SF6">
    <property type="entry name" value="SPERMIDINE N(1)-ACETYLTRANSFERASE"/>
    <property type="match status" value="1"/>
</dbReference>
<evidence type="ECO:0000313" key="2">
    <source>
        <dbReference type="EMBL" id="HIV74438.1"/>
    </source>
</evidence>
<name>A0A9D1PN66_9BACI</name>
<dbReference type="Gene3D" id="3.40.630.30">
    <property type="match status" value="1"/>
</dbReference>
<dbReference type="Proteomes" id="UP000823937">
    <property type="component" value="Unassembled WGS sequence"/>
</dbReference>
<organism evidence="2 3">
    <name type="scientific">Candidatus Pseudogracilibacillus intestinigallinarum</name>
    <dbReference type="NCBI Taxonomy" id="2838742"/>
    <lineage>
        <taxon>Bacteria</taxon>
        <taxon>Bacillati</taxon>
        <taxon>Bacillota</taxon>
        <taxon>Bacilli</taxon>
        <taxon>Bacillales</taxon>
        <taxon>Bacillaceae</taxon>
        <taxon>Pseudogracilibacillus</taxon>
    </lineage>
</organism>
<comment type="caution">
    <text evidence="2">The sequence shown here is derived from an EMBL/GenBank/DDBJ whole genome shotgun (WGS) entry which is preliminary data.</text>
</comment>
<keyword evidence="2" id="KW-0808">Transferase</keyword>
<sequence>MEEMFRLRPVEQEDSNFLHRLFNDQEVVKFWFVEPYYSVQKIKNIVEESLKDRENRRFIFQNDKEKLGYITLYNIEEVHGKAEFAIMIDPAQQGKGYAKVATKLAMDYAFRVLNLRKLYLIVDATNTIARKVYEKMGFEEEAVLNEEYFVDGEYHDAVHMSIFQRDYFKK</sequence>
<dbReference type="PROSITE" id="PS51186">
    <property type="entry name" value="GNAT"/>
    <property type="match status" value="1"/>
</dbReference>
<reference evidence="2" key="1">
    <citation type="journal article" date="2021" name="PeerJ">
        <title>Extensive microbial diversity within the chicken gut microbiome revealed by metagenomics and culture.</title>
        <authorList>
            <person name="Gilroy R."/>
            <person name="Ravi A."/>
            <person name="Getino M."/>
            <person name="Pursley I."/>
            <person name="Horton D.L."/>
            <person name="Alikhan N.F."/>
            <person name="Baker D."/>
            <person name="Gharbi K."/>
            <person name="Hall N."/>
            <person name="Watson M."/>
            <person name="Adriaenssens E.M."/>
            <person name="Foster-Nyarko E."/>
            <person name="Jarju S."/>
            <person name="Secka A."/>
            <person name="Antonio M."/>
            <person name="Oren A."/>
            <person name="Chaudhuri R.R."/>
            <person name="La Ragione R."/>
            <person name="Hildebrand F."/>
            <person name="Pallen M.J."/>
        </authorList>
    </citation>
    <scope>NUCLEOTIDE SEQUENCE</scope>
    <source>
        <strain evidence="2">CHK169-2315</strain>
    </source>
</reference>
<protein>
    <submittedName>
        <fullName evidence="2">GNAT family N-acetyltransferase</fullName>
        <ecNumber evidence="2">2.3.1.-</ecNumber>
    </submittedName>
</protein>
<dbReference type="PANTHER" id="PTHR43415">
    <property type="entry name" value="SPERMIDINE N(1)-ACETYLTRANSFERASE"/>
    <property type="match status" value="1"/>
</dbReference>
<dbReference type="GO" id="GO:0004145">
    <property type="term" value="F:diamine N-acetyltransferase activity"/>
    <property type="evidence" value="ECO:0007669"/>
    <property type="project" value="TreeGrafter"/>
</dbReference>
<dbReference type="SUPFAM" id="SSF55729">
    <property type="entry name" value="Acyl-CoA N-acyltransferases (Nat)"/>
    <property type="match status" value="1"/>
</dbReference>